<name>A0A1X7K6K0_9MICO</name>
<dbReference type="PANTHER" id="PTHR10819">
    <property type="entry name" value="PHOSPHOTRIESTERASE-RELATED"/>
    <property type="match status" value="1"/>
</dbReference>
<feature type="binding site" evidence="4">
    <location>
        <position position="25"/>
    </location>
    <ligand>
        <name>Zn(2+)</name>
        <dbReference type="ChEBI" id="CHEBI:29105"/>
        <label>1</label>
    </ligand>
</feature>
<comment type="similarity">
    <text evidence="5">Belongs to the metallo-dependent hydrolases superfamily. Phosphotriesterase family.</text>
</comment>
<accession>A0A1X7K6K0</accession>
<dbReference type="PANTHER" id="PTHR10819:SF3">
    <property type="entry name" value="PHOSPHOTRIESTERASE-RELATED PROTEIN"/>
    <property type="match status" value="1"/>
</dbReference>
<keyword evidence="2" id="KW-0378">Hydrolase</keyword>
<dbReference type="GO" id="GO:0016787">
    <property type="term" value="F:hydrolase activity"/>
    <property type="evidence" value="ECO:0007669"/>
    <property type="project" value="UniProtKB-KW"/>
</dbReference>
<feature type="binding site" description="via carbamate group" evidence="4">
    <location>
        <position position="128"/>
    </location>
    <ligand>
        <name>Zn(2+)</name>
        <dbReference type="ChEBI" id="CHEBI:29105"/>
        <label>2</label>
    </ligand>
</feature>
<proteinExistence type="inferred from homology"/>
<feature type="binding site" description="via carbamate group" evidence="4">
    <location>
        <position position="128"/>
    </location>
    <ligand>
        <name>Zn(2+)</name>
        <dbReference type="ChEBI" id="CHEBI:29105"/>
        <label>1</label>
    </ligand>
</feature>
<dbReference type="Pfam" id="PF02126">
    <property type="entry name" value="PTE"/>
    <property type="match status" value="1"/>
</dbReference>
<dbReference type="GO" id="GO:0008270">
    <property type="term" value="F:zinc ion binding"/>
    <property type="evidence" value="ECO:0007669"/>
    <property type="project" value="InterPro"/>
</dbReference>
<dbReference type="SUPFAM" id="SSF51556">
    <property type="entry name" value="Metallo-dependent hydrolases"/>
    <property type="match status" value="1"/>
</dbReference>
<dbReference type="InterPro" id="IPR032466">
    <property type="entry name" value="Metal_Hydrolase"/>
</dbReference>
<feature type="binding site" evidence="4">
    <location>
        <position position="23"/>
    </location>
    <ligand>
        <name>Zn(2+)</name>
        <dbReference type="ChEBI" id="CHEBI:29105"/>
        <label>1</label>
    </ligand>
</feature>
<dbReference type="Gene3D" id="3.20.20.140">
    <property type="entry name" value="Metal-dependent hydrolases"/>
    <property type="match status" value="1"/>
</dbReference>
<gene>
    <name evidence="6" type="ORF">SAMN06296010_2168</name>
</gene>
<dbReference type="PROSITE" id="PS51347">
    <property type="entry name" value="PHOSPHOTRIESTERASE_2"/>
    <property type="match status" value="1"/>
</dbReference>
<comment type="cofactor">
    <cofactor evidence="4">
        <name>a divalent metal cation</name>
        <dbReference type="ChEBI" id="CHEBI:60240"/>
    </cofactor>
    <text evidence="4">Binds 2 divalent metal cations per subunit.</text>
</comment>
<feature type="binding site" evidence="4">
    <location>
        <position position="246"/>
    </location>
    <ligand>
        <name>Zn(2+)</name>
        <dbReference type="ChEBI" id="CHEBI:29105"/>
        <label>1</label>
    </ligand>
</feature>
<evidence type="ECO:0000256" key="5">
    <source>
        <dbReference type="PROSITE-ProRule" id="PRU00679"/>
    </source>
</evidence>
<evidence type="ECO:0000256" key="1">
    <source>
        <dbReference type="ARBA" id="ARBA00022723"/>
    </source>
</evidence>
<sequence>MSRTIRTVLGDMDPADAGAIDSHDHLFLSTPVLPGDGPFDEASAASELRAFSAAGGGTLVQWTPRGLTRNMPALRRISESTGISIVCATGRHRAVVYPEGAREPGLDPRLLAAAFTEDIVKNACGLIKVGVGPECIAADEAGALHAAAVTHHTTGVPIAVHLEEGSASTSVIEALRADDVPERSIVLGHLGRNPSVGRILEAAESGAWLCMDTPSPRHTQNVDELARILATLIERGHLTQLLLGADTTAALLDAARPLFGPSGLFASVAPRLSELLGADAVRRMLIENPARAWSFDA</sequence>
<keyword evidence="1 4" id="KW-0479">Metal-binding</keyword>
<protein>
    <submittedName>
        <fullName evidence="6">Phosphotriesterase-related protein</fullName>
    </submittedName>
</protein>
<evidence type="ECO:0000256" key="4">
    <source>
        <dbReference type="PIRSR" id="PIRSR601559-51"/>
    </source>
</evidence>
<dbReference type="Proteomes" id="UP000193244">
    <property type="component" value="Unassembled WGS sequence"/>
</dbReference>
<dbReference type="InterPro" id="IPR001559">
    <property type="entry name" value="Phosphotriesterase"/>
</dbReference>
<evidence type="ECO:0000313" key="7">
    <source>
        <dbReference type="Proteomes" id="UP000193244"/>
    </source>
</evidence>
<dbReference type="EMBL" id="FXAY01000003">
    <property type="protein sequence ID" value="SMG36602.1"/>
    <property type="molecule type" value="Genomic_DNA"/>
</dbReference>
<keyword evidence="7" id="KW-1185">Reference proteome</keyword>
<feature type="modified residue" description="N6-carboxylysine" evidence="3 5">
    <location>
        <position position="128"/>
    </location>
</feature>
<organism evidence="6 7">
    <name type="scientific">Agreia pratensis</name>
    <dbReference type="NCBI Taxonomy" id="150121"/>
    <lineage>
        <taxon>Bacteria</taxon>
        <taxon>Bacillati</taxon>
        <taxon>Actinomycetota</taxon>
        <taxon>Actinomycetes</taxon>
        <taxon>Micrococcales</taxon>
        <taxon>Microbacteriaceae</taxon>
        <taxon>Agreia</taxon>
    </lineage>
</organism>
<dbReference type="RefSeq" id="WP_085485824.1">
    <property type="nucleotide sequence ID" value="NZ_FXAY01000003.1"/>
</dbReference>
<dbReference type="AlphaFoldDB" id="A0A1X7K6K0"/>
<dbReference type="OrthoDB" id="9795018at2"/>
<feature type="binding site" evidence="4">
    <location>
        <position position="189"/>
    </location>
    <ligand>
        <name>Zn(2+)</name>
        <dbReference type="ChEBI" id="CHEBI:29105"/>
        <label>2</label>
    </ligand>
</feature>
<evidence type="ECO:0000256" key="2">
    <source>
        <dbReference type="ARBA" id="ARBA00022801"/>
    </source>
</evidence>
<dbReference type="STRING" id="150121.SAMN06296010_2168"/>
<feature type="binding site" evidence="4">
    <location>
        <position position="161"/>
    </location>
    <ligand>
        <name>Zn(2+)</name>
        <dbReference type="ChEBI" id="CHEBI:29105"/>
        <label>2</label>
    </ligand>
</feature>
<evidence type="ECO:0000313" key="6">
    <source>
        <dbReference type="EMBL" id="SMG36602.1"/>
    </source>
</evidence>
<reference evidence="7" key="1">
    <citation type="submission" date="2017-04" db="EMBL/GenBank/DDBJ databases">
        <authorList>
            <person name="Varghese N."/>
            <person name="Submissions S."/>
        </authorList>
    </citation>
    <scope>NUCLEOTIDE SEQUENCE [LARGE SCALE GENOMIC DNA]</scope>
    <source>
        <strain evidence="7">VKM Ac-2510</strain>
    </source>
</reference>
<evidence type="ECO:0000256" key="3">
    <source>
        <dbReference type="PIRSR" id="PIRSR601559-50"/>
    </source>
</evidence>